<feature type="signal peptide" evidence="2">
    <location>
        <begin position="1"/>
        <end position="28"/>
    </location>
</feature>
<organism evidence="3 4">
    <name type="scientific">Ralstonia mojiangensis</name>
    <dbReference type="NCBI Taxonomy" id="2953895"/>
    <lineage>
        <taxon>Bacteria</taxon>
        <taxon>Pseudomonadati</taxon>
        <taxon>Pseudomonadota</taxon>
        <taxon>Betaproteobacteria</taxon>
        <taxon>Burkholderiales</taxon>
        <taxon>Burkholderiaceae</taxon>
        <taxon>Ralstonia</taxon>
    </lineage>
</organism>
<dbReference type="RefSeq" id="WP_260800448.1">
    <property type="nucleotide sequence ID" value="NZ_JAOCQJ010000005.1"/>
</dbReference>
<accession>A0AAE3I5Y9</accession>
<name>A0AAE3I5Y9_9RALS</name>
<dbReference type="Proteomes" id="UP001164374">
    <property type="component" value="Unassembled WGS sequence"/>
</dbReference>
<evidence type="ECO:0000313" key="4">
    <source>
        <dbReference type="Proteomes" id="UP001164374"/>
    </source>
</evidence>
<protein>
    <recommendedName>
        <fullName evidence="5">Lipoprotein</fullName>
    </recommendedName>
</protein>
<feature type="chain" id="PRO_5042097467" description="Lipoprotein" evidence="2">
    <location>
        <begin position="29"/>
        <end position="493"/>
    </location>
</feature>
<sequence>MNIRWGRLASSAAVLLALVSCGGGGDGAAPGQQGNDAPPVAGAPSQPPQSTATCSEVAQYGITFTFDHAYACGTFANGDPWIAPDAAGGVVTITAISPAYTGTRNGFEVNPAHVDRQGFDSRSEGFDPTLVPALPYAARGGESVVKSISLVDSPAGRTFLDSAAVLTVLGAIPPEGGANLFRPPYFGADKPLIPLTRVHTERLPKLAPVDYAPSLDDIASRFARVQLDHMNDWTGADIHPVQNLPDYGAQVAEDTADAGLRLMLADSLQAKMPALIGYLQYGIDLAAARHGGLQFAANGGHRIGRKVVLAFAAELLDDADIAALVHDAPYNTYQEDGDLHFSPVANQVLWGAPCSTDDYWFNQNTTRGSRDCRDPYDRIDGGQTPGGEYQFCCTTKPLVATALILHLMPHLQCLWNNPDLIAYADRWVNFGAWTQPDPYAPHGNGALDTDPSDGTGRYPALHGTSRNDGYYSSRFADAMWVAYRAGAAATLCP</sequence>
<dbReference type="EMBL" id="JAOCQJ010000005">
    <property type="protein sequence ID" value="MCT7318120.1"/>
    <property type="molecule type" value="Genomic_DNA"/>
</dbReference>
<feature type="region of interest" description="Disordered" evidence="1">
    <location>
        <begin position="26"/>
        <end position="50"/>
    </location>
</feature>
<dbReference type="PROSITE" id="PS51257">
    <property type="entry name" value="PROKAR_LIPOPROTEIN"/>
    <property type="match status" value="1"/>
</dbReference>
<reference evidence="3" key="2">
    <citation type="submission" date="2023-02" db="EMBL/GenBank/DDBJ databases">
        <authorList>
            <person name="Lu C.-H."/>
        </authorList>
    </citation>
    <scope>NUCLEOTIDE SEQUENCE</scope>
    <source>
        <strain evidence="3">22TCCZM01-4</strain>
    </source>
</reference>
<gene>
    <name evidence="3" type="ORF">N5I87_19065</name>
</gene>
<feature type="region of interest" description="Disordered" evidence="1">
    <location>
        <begin position="441"/>
        <end position="461"/>
    </location>
</feature>
<reference evidence="3" key="1">
    <citation type="journal article" date="2023" name="Front. Microbiol.">
        <title>Ralstonia chuxiongensis sp. nov., Ralstonia mojiangensis sp. nov., and Ralstonia soli sp. nov., isolated from tobacco fields, are three novel species in the family Burkholderiaceae.</title>
        <authorList>
            <person name="Lu C.H."/>
            <person name="Zhang Y.Y."/>
            <person name="Jiang N."/>
            <person name="Chen W."/>
            <person name="Shao X."/>
            <person name="Zhao Z.M."/>
            <person name="Lu W.L."/>
            <person name="Hu X."/>
            <person name="Xi Y.X."/>
            <person name="Zou S.Y."/>
            <person name="Wei Q.J."/>
            <person name="Lin Z.L."/>
            <person name="Gong L."/>
            <person name="Gai X.T."/>
            <person name="Zhang L.Q."/>
            <person name="Li J.Y."/>
            <person name="Jin Y."/>
            <person name="Xia Z.Y."/>
        </authorList>
    </citation>
    <scope>NUCLEOTIDE SEQUENCE</scope>
    <source>
        <strain evidence="3">22TCCZM01-4</strain>
    </source>
</reference>
<evidence type="ECO:0000256" key="2">
    <source>
        <dbReference type="SAM" id="SignalP"/>
    </source>
</evidence>
<evidence type="ECO:0000313" key="3">
    <source>
        <dbReference type="EMBL" id="MCT7318120.1"/>
    </source>
</evidence>
<evidence type="ECO:0008006" key="5">
    <source>
        <dbReference type="Google" id="ProtNLM"/>
    </source>
</evidence>
<proteinExistence type="predicted"/>
<dbReference type="AlphaFoldDB" id="A0AAE3I5Y9"/>
<keyword evidence="2" id="KW-0732">Signal</keyword>
<feature type="compositionally biased region" description="Low complexity" evidence="1">
    <location>
        <begin position="29"/>
        <end position="39"/>
    </location>
</feature>
<comment type="caution">
    <text evidence="3">The sequence shown here is derived from an EMBL/GenBank/DDBJ whole genome shotgun (WGS) entry which is preliminary data.</text>
</comment>
<evidence type="ECO:0000256" key="1">
    <source>
        <dbReference type="SAM" id="MobiDB-lite"/>
    </source>
</evidence>